<dbReference type="STRING" id="1176587.A8C56_16695"/>
<evidence type="ECO:0000259" key="3">
    <source>
        <dbReference type="PROSITE" id="PS00745"/>
    </source>
</evidence>
<dbReference type="GO" id="GO:0072344">
    <property type="term" value="P:rescue of stalled ribosome"/>
    <property type="evidence" value="ECO:0007669"/>
    <property type="project" value="TreeGrafter"/>
</dbReference>
<dbReference type="KEGG" id="nia:A8C56_16695"/>
<sequence length="133" mass="14794">MDVSKELQFKTTRSGGKGGQHVNKVETAVIALFHIDDSAILTEAQKAILKEKSGRKIVSGGYLQVKSQTYRTQLENKADAIMKINQIITAALRKKKARIATGISKAAVEHRIHAKKRKGQLKESRKKINRSDD</sequence>
<dbReference type="GO" id="GO:0043022">
    <property type="term" value="F:ribosome binding"/>
    <property type="evidence" value="ECO:0007669"/>
    <property type="project" value="TreeGrafter"/>
</dbReference>
<organism evidence="4 5">
    <name type="scientific">Niabella ginsenosidivorans</name>
    <dbReference type="NCBI Taxonomy" id="1176587"/>
    <lineage>
        <taxon>Bacteria</taxon>
        <taxon>Pseudomonadati</taxon>
        <taxon>Bacteroidota</taxon>
        <taxon>Chitinophagia</taxon>
        <taxon>Chitinophagales</taxon>
        <taxon>Chitinophagaceae</taxon>
        <taxon>Niabella</taxon>
    </lineage>
</organism>
<evidence type="ECO:0000313" key="5">
    <source>
        <dbReference type="Proteomes" id="UP000077667"/>
    </source>
</evidence>
<feature type="region of interest" description="Disordered" evidence="2">
    <location>
        <begin position="1"/>
        <end position="20"/>
    </location>
</feature>
<name>A0A1A9I4Y7_9BACT</name>
<reference evidence="4 5" key="1">
    <citation type="submission" date="2016-05" db="EMBL/GenBank/DDBJ databases">
        <title>Niabella ginsenosidivorans BS26 whole genome sequencing.</title>
        <authorList>
            <person name="Im W.T."/>
            <person name="Siddiqi M.Z."/>
        </authorList>
    </citation>
    <scope>NUCLEOTIDE SEQUENCE [LARGE SCALE GENOMIC DNA]</scope>
    <source>
        <strain evidence="4 5">BS26</strain>
    </source>
</reference>
<evidence type="ECO:0000256" key="1">
    <source>
        <dbReference type="ARBA" id="ARBA00010835"/>
    </source>
</evidence>
<dbReference type="AlphaFoldDB" id="A0A1A9I4Y7"/>
<evidence type="ECO:0000313" key="4">
    <source>
        <dbReference type="EMBL" id="ANH82385.1"/>
    </source>
</evidence>
<feature type="domain" description="Prokaryotic-type class I peptide chain release factors" evidence="3">
    <location>
        <begin position="13"/>
        <end position="29"/>
    </location>
</feature>
<dbReference type="GO" id="GO:0003747">
    <property type="term" value="F:translation release factor activity"/>
    <property type="evidence" value="ECO:0007669"/>
    <property type="project" value="InterPro"/>
</dbReference>
<dbReference type="Pfam" id="PF00472">
    <property type="entry name" value="RF-1"/>
    <property type="match status" value="1"/>
</dbReference>
<dbReference type="EMBL" id="CP015772">
    <property type="protein sequence ID" value="ANH82385.1"/>
    <property type="molecule type" value="Genomic_DNA"/>
</dbReference>
<keyword evidence="5" id="KW-1185">Reference proteome</keyword>
<dbReference type="GO" id="GO:0004045">
    <property type="term" value="F:peptidyl-tRNA hydrolase activity"/>
    <property type="evidence" value="ECO:0007669"/>
    <property type="project" value="TreeGrafter"/>
</dbReference>
<dbReference type="InterPro" id="IPR045853">
    <property type="entry name" value="Pep_chain_release_fac_I_sf"/>
</dbReference>
<dbReference type="InterPro" id="IPR000352">
    <property type="entry name" value="Pep_chain_release_fac_I"/>
</dbReference>
<proteinExistence type="inferred from homology"/>
<evidence type="ECO:0000256" key="2">
    <source>
        <dbReference type="SAM" id="MobiDB-lite"/>
    </source>
</evidence>
<dbReference type="RefSeq" id="WP_067758494.1">
    <property type="nucleotide sequence ID" value="NZ_CP015772.1"/>
</dbReference>
<dbReference type="NCBIfam" id="NF006718">
    <property type="entry name" value="PRK09256.1"/>
    <property type="match status" value="1"/>
</dbReference>
<feature type="region of interest" description="Disordered" evidence="2">
    <location>
        <begin position="110"/>
        <end position="133"/>
    </location>
</feature>
<accession>A0A1A9I4Y7</accession>
<dbReference type="PROSITE" id="PS00745">
    <property type="entry name" value="RF_PROK_I"/>
    <property type="match status" value="1"/>
</dbReference>
<protein>
    <submittedName>
        <fullName evidence="4">Peptide chain release factor 1</fullName>
    </submittedName>
</protein>
<dbReference type="PANTHER" id="PTHR47814">
    <property type="entry name" value="PEPTIDYL-TRNA HYDROLASE ARFB"/>
    <property type="match status" value="1"/>
</dbReference>
<dbReference type="Proteomes" id="UP000077667">
    <property type="component" value="Chromosome"/>
</dbReference>
<feature type="compositionally biased region" description="Basic residues" evidence="2">
    <location>
        <begin position="112"/>
        <end position="133"/>
    </location>
</feature>
<dbReference type="OrthoDB" id="9815709at2"/>
<dbReference type="SUPFAM" id="SSF75620">
    <property type="entry name" value="Release factor"/>
    <property type="match status" value="1"/>
</dbReference>
<gene>
    <name evidence="4" type="ORF">A8C56_16695</name>
</gene>
<dbReference type="PANTHER" id="PTHR47814:SF1">
    <property type="entry name" value="PEPTIDYL-TRNA HYDROLASE ARFB"/>
    <property type="match status" value="1"/>
</dbReference>
<dbReference type="Gene3D" id="3.30.160.20">
    <property type="match status" value="1"/>
</dbReference>
<comment type="similarity">
    <text evidence="1">Belongs to the prokaryotic/mitochondrial release factor family.</text>
</comment>